<feature type="region of interest" description="Disordered" evidence="3">
    <location>
        <begin position="1"/>
        <end position="21"/>
    </location>
</feature>
<keyword evidence="1" id="KW-0880">Kelch repeat</keyword>
<proteinExistence type="predicted"/>
<feature type="domain" description="BTB" evidence="4">
    <location>
        <begin position="70"/>
        <end position="147"/>
    </location>
</feature>
<feature type="region of interest" description="Disordered" evidence="3">
    <location>
        <begin position="280"/>
        <end position="331"/>
    </location>
</feature>
<evidence type="ECO:0000256" key="1">
    <source>
        <dbReference type="ARBA" id="ARBA00022441"/>
    </source>
</evidence>
<dbReference type="InterPro" id="IPR011333">
    <property type="entry name" value="SKP1/BTB/POZ_sf"/>
</dbReference>
<evidence type="ECO:0000313" key="5">
    <source>
        <dbReference type="EMBL" id="KOO33657.1"/>
    </source>
</evidence>
<organism evidence="5 6">
    <name type="scientific">Chrysochromulina tobinii</name>
    <dbReference type="NCBI Taxonomy" id="1460289"/>
    <lineage>
        <taxon>Eukaryota</taxon>
        <taxon>Haptista</taxon>
        <taxon>Haptophyta</taxon>
        <taxon>Prymnesiophyceae</taxon>
        <taxon>Prymnesiales</taxon>
        <taxon>Chrysochromulinaceae</taxon>
        <taxon>Chrysochromulina</taxon>
    </lineage>
</organism>
<evidence type="ECO:0000259" key="4">
    <source>
        <dbReference type="PROSITE" id="PS50097"/>
    </source>
</evidence>
<accession>A0A0M0K4X7</accession>
<feature type="compositionally biased region" description="Acidic residues" evidence="3">
    <location>
        <begin position="286"/>
        <end position="331"/>
    </location>
</feature>
<comment type="caution">
    <text evidence="5">The sequence shown here is derived from an EMBL/GenBank/DDBJ whole genome shotgun (WGS) entry which is preliminary data.</text>
</comment>
<keyword evidence="6" id="KW-1185">Reference proteome</keyword>
<gene>
    <name evidence="5" type="ORF">Ctob_011004</name>
</gene>
<dbReference type="EMBL" id="JWZX01001461">
    <property type="protein sequence ID" value="KOO33657.1"/>
    <property type="molecule type" value="Genomic_DNA"/>
</dbReference>
<sequence>MPPARLLGRRHREPDREEDGAVRMLRPRFVAGALPAPAPFHEPEVDGRLYDADFAQSPRLVAMWRAGRMCDVEVRIAGRSFLAHQLVLAAGSDMLAAAFSPAWSRSQDNDNADAEPAPRPLELYDIPTEGFENVLEFLYMGACLVSEATLTSTLDAASRLQISPLVRLGENYVLSRLDASNCVDAWLLAEGLQLERLANAARALTLEQFEEASLSDGLLRLEPMPMPYEADDDEVEDVEAEDVEFDIEVDLDEEAAAEQIEMPPPAAVLQALVPPLLPVAPADTEGAQEGDDDSEGAQEGAQEGDDDSEGAWLYPEEDEPEERNDVDDEEAVPAEDVEAAGAAVAAGVAWRAEGAEAAAAAAAAQRAIARIDVVDAAYAAHAGDASMGAAAVADVDAFAYSASVGAGPSVIGGGGGTLLTVVHELFYLLLFEAYRCRMLQKELRLPPRDTPLPPPAKRPRAAT</sequence>
<dbReference type="SMART" id="SM00225">
    <property type="entry name" value="BTB"/>
    <property type="match status" value="1"/>
</dbReference>
<dbReference type="PANTHER" id="PTHR45632">
    <property type="entry name" value="LD33804P"/>
    <property type="match status" value="1"/>
</dbReference>
<dbReference type="InterPro" id="IPR000210">
    <property type="entry name" value="BTB/POZ_dom"/>
</dbReference>
<protein>
    <submittedName>
        <fullName evidence="5">Kelch repeat and btb domain-containing protein 12</fullName>
    </submittedName>
</protein>
<dbReference type="Proteomes" id="UP000037460">
    <property type="component" value="Unassembled WGS sequence"/>
</dbReference>
<feature type="compositionally biased region" description="Basic and acidic residues" evidence="3">
    <location>
        <begin position="12"/>
        <end position="21"/>
    </location>
</feature>
<evidence type="ECO:0000256" key="3">
    <source>
        <dbReference type="SAM" id="MobiDB-lite"/>
    </source>
</evidence>
<dbReference type="Gene3D" id="3.30.710.10">
    <property type="entry name" value="Potassium Channel Kv1.1, Chain A"/>
    <property type="match status" value="1"/>
</dbReference>
<name>A0A0M0K4X7_9EUKA</name>
<dbReference type="PROSITE" id="PS50097">
    <property type="entry name" value="BTB"/>
    <property type="match status" value="1"/>
</dbReference>
<reference evidence="6" key="1">
    <citation type="journal article" date="2015" name="PLoS Genet.">
        <title>Genome Sequence and Transcriptome Analyses of Chrysochromulina tobin: Metabolic Tools for Enhanced Algal Fitness in the Prominent Order Prymnesiales (Haptophyceae).</title>
        <authorList>
            <person name="Hovde B.T."/>
            <person name="Deodato C.R."/>
            <person name="Hunsperger H.M."/>
            <person name="Ryken S.A."/>
            <person name="Yost W."/>
            <person name="Jha R.K."/>
            <person name="Patterson J."/>
            <person name="Monnat R.J. Jr."/>
            <person name="Barlow S.B."/>
            <person name="Starkenburg S.R."/>
            <person name="Cattolico R.A."/>
        </authorList>
    </citation>
    <scope>NUCLEOTIDE SEQUENCE</scope>
    <source>
        <strain evidence="6">CCMP291</strain>
    </source>
</reference>
<dbReference type="SUPFAM" id="SSF54695">
    <property type="entry name" value="POZ domain"/>
    <property type="match status" value="1"/>
</dbReference>
<evidence type="ECO:0000313" key="6">
    <source>
        <dbReference type="Proteomes" id="UP000037460"/>
    </source>
</evidence>
<dbReference type="AlphaFoldDB" id="A0A0M0K4X7"/>
<dbReference type="OrthoDB" id="45365at2759"/>
<keyword evidence="2" id="KW-0677">Repeat</keyword>
<dbReference type="Pfam" id="PF00651">
    <property type="entry name" value="BTB"/>
    <property type="match status" value="1"/>
</dbReference>
<evidence type="ECO:0000256" key="2">
    <source>
        <dbReference type="ARBA" id="ARBA00022737"/>
    </source>
</evidence>
<dbReference type="CDD" id="cd18186">
    <property type="entry name" value="BTB_POZ_ZBTB_KLHL-like"/>
    <property type="match status" value="1"/>
</dbReference>
<dbReference type="PANTHER" id="PTHR45632:SF3">
    <property type="entry name" value="KELCH-LIKE PROTEIN 32"/>
    <property type="match status" value="1"/>
</dbReference>